<feature type="domain" description="Rieske" evidence="6">
    <location>
        <begin position="44"/>
        <end position="108"/>
    </location>
</feature>
<evidence type="ECO:0000256" key="5">
    <source>
        <dbReference type="ARBA" id="ARBA00023014"/>
    </source>
</evidence>
<evidence type="ECO:0000313" key="7">
    <source>
        <dbReference type="EMBL" id="OAQ71513.1"/>
    </source>
</evidence>
<evidence type="ECO:0000256" key="1">
    <source>
        <dbReference type="ARBA" id="ARBA00022714"/>
    </source>
</evidence>
<dbReference type="GO" id="GO:0051537">
    <property type="term" value="F:2 iron, 2 sulfur cluster binding"/>
    <property type="evidence" value="ECO:0007669"/>
    <property type="project" value="UniProtKB-KW"/>
</dbReference>
<dbReference type="EMBL" id="LSBI01000020">
    <property type="protein sequence ID" value="OAQ71513.1"/>
    <property type="molecule type" value="Genomic_DNA"/>
</dbReference>
<dbReference type="GeneID" id="28893170"/>
<evidence type="ECO:0000313" key="8">
    <source>
        <dbReference type="Proteomes" id="UP000078340"/>
    </source>
</evidence>
<dbReference type="OMA" id="SEVECNW"/>
<dbReference type="SUPFAM" id="SSF55961">
    <property type="entry name" value="Bet v1-like"/>
    <property type="match status" value="1"/>
</dbReference>
<dbReference type="InterPro" id="IPR036922">
    <property type="entry name" value="Rieske_2Fe-2S_sf"/>
</dbReference>
<dbReference type="Proteomes" id="UP000078340">
    <property type="component" value="Unassembled WGS sequence"/>
</dbReference>
<accession>A0A179G2A6</accession>
<dbReference type="PANTHER" id="PTHR43756">
    <property type="entry name" value="CHOLINE MONOOXYGENASE, CHLOROPLASTIC"/>
    <property type="match status" value="1"/>
</dbReference>
<evidence type="ECO:0000256" key="3">
    <source>
        <dbReference type="ARBA" id="ARBA00023002"/>
    </source>
</evidence>
<keyword evidence="1" id="KW-0001">2Fe-2S</keyword>
<dbReference type="PANTHER" id="PTHR43756:SF5">
    <property type="entry name" value="CHOLINE MONOOXYGENASE, CHLOROPLASTIC"/>
    <property type="match status" value="1"/>
</dbReference>
<dbReference type="PRINTS" id="PR00090">
    <property type="entry name" value="RNGDIOXGNASE"/>
</dbReference>
<keyword evidence="5" id="KW-0411">Iron-sulfur</keyword>
<dbReference type="CDD" id="cd03469">
    <property type="entry name" value="Rieske_RO_Alpha_N"/>
    <property type="match status" value="1"/>
</dbReference>
<dbReference type="CDD" id="cd00680">
    <property type="entry name" value="RHO_alpha_C"/>
    <property type="match status" value="1"/>
</dbReference>
<dbReference type="Gene3D" id="3.90.380.10">
    <property type="entry name" value="Naphthalene 1,2-dioxygenase Alpha Subunit, Chain A, domain 1"/>
    <property type="match status" value="1"/>
</dbReference>
<protein>
    <submittedName>
        <fullName evidence="7">Iron-sulfur cluster-binding rieske family domain-containingprotein</fullName>
    </submittedName>
</protein>
<dbReference type="PROSITE" id="PS51296">
    <property type="entry name" value="RIESKE"/>
    <property type="match status" value="1"/>
</dbReference>
<reference evidence="7 8" key="1">
    <citation type="submission" date="2016-02" db="EMBL/GenBank/DDBJ databases">
        <title>Biosynthesis of antibiotic leucinostatins and their inhibition on Phytophthora in bio-control Purpureocillium lilacinum.</title>
        <authorList>
            <person name="Wang G."/>
            <person name="Liu Z."/>
            <person name="Lin R."/>
            <person name="Li E."/>
            <person name="Mao Z."/>
            <person name="Ling J."/>
            <person name="Yin W."/>
            <person name="Xie B."/>
        </authorList>
    </citation>
    <scope>NUCLEOTIDE SEQUENCE [LARGE SCALE GENOMIC DNA]</scope>
    <source>
        <strain evidence="7">PLFJ-1</strain>
    </source>
</reference>
<proteinExistence type="predicted"/>
<dbReference type="KEGG" id="plj:28893170"/>
<dbReference type="Pfam" id="PF00355">
    <property type="entry name" value="Rieske"/>
    <property type="match status" value="1"/>
</dbReference>
<sequence length="414" mass="47907">MKTEGISKGHKQPRPARALPPSWYRSSAMYELERRAIFSNRWLLVSHKARFVSPGDFVRIIEAGFSFFLIRDREGQIRAHHNVCRHRAYPLVEKNSGQLSTLACKYHGTLRMTILRGFRDFVNRPQGWSYGFDGRLAKAPKYQELSGFDQSANNLFAIHVHVDKLGFIWVNLDSSSKPVISWKDDFAGVDEQTRLQDFNLDNYHFDHQWEMEGDYNWKTLCYHCPTGHPALNKLTDLSKYWVETTGGYIQHFNVDKPEKEGMGICSTFYYPNASMTISSVSCRRNMRHEVFTKMEYEVYRHNDASDSDFNGIWDCFKQILKEDKDLCNAVQVNLNAGIFLTGELHPRVEKGPVFFQTMTRKLVTGHSEQEGEAGKEIWLATPQYNMTIKSQKEMDFCDGLERAACLSGSPEFQW</sequence>
<dbReference type="Gene3D" id="2.102.10.10">
    <property type="entry name" value="Rieske [2Fe-2S] iron-sulphur domain"/>
    <property type="match status" value="2"/>
</dbReference>
<dbReference type="GO" id="GO:0016491">
    <property type="term" value="F:oxidoreductase activity"/>
    <property type="evidence" value="ECO:0007669"/>
    <property type="project" value="UniProtKB-KW"/>
</dbReference>
<evidence type="ECO:0000256" key="2">
    <source>
        <dbReference type="ARBA" id="ARBA00022723"/>
    </source>
</evidence>
<dbReference type="InterPro" id="IPR017941">
    <property type="entry name" value="Rieske_2Fe-2S"/>
</dbReference>
<dbReference type="SUPFAM" id="SSF50022">
    <property type="entry name" value="ISP domain"/>
    <property type="match status" value="2"/>
</dbReference>
<dbReference type="InterPro" id="IPR001663">
    <property type="entry name" value="Rng_hydr_dOase-A"/>
</dbReference>
<gene>
    <name evidence="7" type="ORF">VFPFJ_11054</name>
</gene>
<organism evidence="7 8">
    <name type="scientific">Purpureocillium lilacinum</name>
    <name type="common">Paecilomyces lilacinus</name>
    <dbReference type="NCBI Taxonomy" id="33203"/>
    <lineage>
        <taxon>Eukaryota</taxon>
        <taxon>Fungi</taxon>
        <taxon>Dikarya</taxon>
        <taxon>Ascomycota</taxon>
        <taxon>Pezizomycotina</taxon>
        <taxon>Sordariomycetes</taxon>
        <taxon>Hypocreomycetidae</taxon>
        <taxon>Hypocreales</taxon>
        <taxon>Ophiocordycipitaceae</taxon>
        <taxon>Purpureocillium</taxon>
    </lineage>
</organism>
<name>A0A179G2A6_PURLI</name>
<keyword evidence="4" id="KW-0408">Iron</keyword>
<dbReference type="STRING" id="33203.A0A179G2A6"/>
<dbReference type="GO" id="GO:0005506">
    <property type="term" value="F:iron ion binding"/>
    <property type="evidence" value="ECO:0007669"/>
    <property type="project" value="InterPro"/>
</dbReference>
<evidence type="ECO:0000259" key="6">
    <source>
        <dbReference type="PROSITE" id="PS51296"/>
    </source>
</evidence>
<dbReference type="PROSITE" id="PS00570">
    <property type="entry name" value="RING_HYDROXYL_ALPHA"/>
    <property type="match status" value="1"/>
</dbReference>
<dbReference type="AlphaFoldDB" id="A0A179G2A6"/>
<keyword evidence="3" id="KW-0560">Oxidoreductase</keyword>
<keyword evidence="2" id="KW-0479">Metal-binding</keyword>
<dbReference type="InterPro" id="IPR015881">
    <property type="entry name" value="ARHD_Rieske_2Fe_2S"/>
</dbReference>
<comment type="caution">
    <text evidence="7">The sequence shown here is derived from an EMBL/GenBank/DDBJ whole genome shotgun (WGS) entry which is preliminary data.</text>
</comment>
<evidence type="ECO:0000256" key="4">
    <source>
        <dbReference type="ARBA" id="ARBA00023004"/>
    </source>
</evidence>